<dbReference type="AlphaFoldDB" id="A0AAU7DX18"/>
<sequence>MSLDASVTVNGWIGTQPRYNVSESGVELTTFRLGSTRRYFNRVTQQWVDGPTTWFTVKCWRGMAKNVADSLRKSDAVLVHGSLSVEIWEGPEGTRTSVVIDATALGPDLSRGMGSFRHAERRREPVGTKEQLPDVSGSAEVGDGQTAPEQDGQQNGAELNQINLGPGDFGPEYPQYSQELEDQEESLTMTDETETREPLNA</sequence>
<feature type="region of interest" description="Disordered" evidence="3">
    <location>
        <begin position="109"/>
        <end position="201"/>
    </location>
</feature>
<dbReference type="InterPro" id="IPR000424">
    <property type="entry name" value="Primosome_PriB/ssb"/>
</dbReference>
<accession>A0AAU7DX18</accession>
<dbReference type="Pfam" id="PF00436">
    <property type="entry name" value="SSB"/>
    <property type="match status" value="1"/>
</dbReference>
<protein>
    <submittedName>
        <fullName evidence="4">Single-stranded DNA-binding protein</fullName>
    </submittedName>
</protein>
<keyword evidence="1 2" id="KW-0238">DNA-binding</keyword>
<organism evidence="4">
    <name type="scientific">Jonesiaceae bacterium BS-20</name>
    <dbReference type="NCBI Taxonomy" id="3120821"/>
    <lineage>
        <taxon>Bacteria</taxon>
        <taxon>Bacillati</taxon>
        <taxon>Actinomycetota</taxon>
        <taxon>Actinomycetes</taxon>
        <taxon>Micrococcales</taxon>
        <taxon>Jonesiaceae</taxon>
    </lineage>
</organism>
<evidence type="ECO:0000256" key="3">
    <source>
        <dbReference type="SAM" id="MobiDB-lite"/>
    </source>
</evidence>
<dbReference type="PROSITE" id="PS50935">
    <property type="entry name" value="SSB"/>
    <property type="match status" value="1"/>
</dbReference>
<feature type="compositionally biased region" description="Basic and acidic residues" evidence="3">
    <location>
        <begin position="117"/>
        <end position="127"/>
    </location>
</feature>
<dbReference type="GO" id="GO:0003697">
    <property type="term" value="F:single-stranded DNA binding"/>
    <property type="evidence" value="ECO:0007669"/>
    <property type="project" value="InterPro"/>
</dbReference>
<name>A0AAU7DX18_9MICO</name>
<dbReference type="InterPro" id="IPR012340">
    <property type="entry name" value="NA-bd_OB-fold"/>
</dbReference>
<dbReference type="SUPFAM" id="SSF50249">
    <property type="entry name" value="Nucleic acid-binding proteins"/>
    <property type="match status" value="1"/>
</dbReference>
<gene>
    <name evidence="4" type="ORF">V5R04_03970</name>
</gene>
<reference evidence="4" key="1">
    <citation type="submission" date="2024-02" db="EMBL/GenBank/DDBJ databases">
        <title>Tomenella chthoni gen. nov. sp. nov., a member of the family Jonesiaceae isolated from bat guano.</title>
        <authorList>
            <person name="Miller S.L."/>
            <person name="King J."/>
            <person name="Sankaranarayanan K."/>
            <person name="Lawson P.A."/>
        </authorList>
    </citation>
    <scope>NUCLEOTIDE SEQUENCE</scope>
    <source>
        <strain evidence="4">BS-20</strain>
    </source>
</reference>
<evidence type="ECO:0000256" key="2">
    <source>
        <dbReference type="PROSITE-ProRule" id="PRU00252"/>
    </source>
</evidence>
<evidence type="ECO:0000256" key="1">
    <source>
        <dbReference type="ARBA" id="ARBA00023125"/>
    </source>
</evidence>
<feature type="compositionally biased region" description="Polar residues" evidence="3">
    <location>
        <begin position="147"/>
        <end position="163"/>
    </location>
</feature>
<dbReference type="Gene3D" id="2.40.50.140">
    <property type="entry name" value="Nucleic acid-binding proteins"/>
    <property type="match status" value="1"/>
</dbReference>
<proteinExistence type="predicted"/>
<evidence type="ECO:0000313" key="4">
    <source>
        <dbReference type="EMBL" id="XBH22388.1"/>
    </source>
</evidence>
<dbReference type="CDD" id="cd04496">
    <property type="entry name" value="SSB_OBF"/>
    <property type="match status" value="1"/>
</dbReference>
<dbReference type="EMBL" id="CP146203">
    <property type="protein sequence ID" value="XBH22388.1"/>
    <property type="molecule type" value="Genomic_DNA"/>
</dbReference>